<organism evidence="2 3">
    <name type="scientific">Trifolium medium</name>
    <dbReference type="NCBI Taxonomy" id="97028"/>
    <lineage>
        <taxon>Eukaryota</taxon>
        <taxon>Viridiplantae</taxon>
        <taxon>Streptophyta</taxon>
        <taxon>Embryophyta</taxon>
        <taxon>Tracheophyta</taxon>
        <taxon>Spermatophyta</taxon>
        <taxon>Magnoliopsida</taxon>
        <taxon>eudicotyledons</taxon>
        <taxon>Gunneridae</taxon>
        <taxon>Pentapetalae</taxon>
        <taxon>rosids</taxon>
        <taxon>fabids</taxon>
        <taxon>Fabales</taxon>
        <taxon>Fabaceae</taxon>
        <taxon>Papilionoideae</taxon>
        <taxon>50 kb inversion clade</taxon>
        <taxon>NPAAA clade</taxon>
        <taxon>Hologalegina</taxon>
        <taxon>IRL clade</taxon>
        <taxon>Trifolieae</taxon>
        <taxon>Trifolium</taxon>
    </lineage>
</organism>
<dbReference type="InterPro" id="IPR022192">
    <property type="entry name" value="SUV3_C"/>
</dbReference>
<accession>A0A392NTM2</accession>
<dbReference type="AlphaFoldDB" id="A0A392NTM2"/>
<keyword evidence="2" id="KW-0347">Helicase</keyword>
<dbReference type="EMBL" id="LXQA010047264">
    <property type="protein sequence ID" value="MCI01825.1"/>
    <property type="molecule type" value="Genomic_DNA"/>
</dbReference>
<name>A0A392NTM2_9FABA</name>
<dbReference type="Proteomes" id="UP000265520">
    <property type="component" value="Unassembled WGS sequence"/>
</dbReference>
<evidence type="ECO:0000259" key="1">
    <source>
        <dbReference type="Pfam" id="PF12513"/>
    </source>
</evidence>
<keyword evidence="2" id="KW-0547">Nucleotide-binding</keyword>
<keyword evidence="3" id="KW-1185">Reference proteome</keyword>
<comment type="caution">
    <text evidence="2">The sequence shown here is derived from an EMBL/GenBank/DDBJ whole genome shotgun (WGS) entry which is preliminary data.</text>
</comment>
<feature type="non-terminal residue" evidence="2">
    <location>
        <position position="1"/>
    </location>
</feature>
<evidence type="ECO:0000313" key="3">
    <source>
        <dbReference type="Proteomes" id="UP000265520"/>
    </source>
</evidence>
<sequence>VLDLYVWLSFRLDESFPDHELASSQKALCSMLIEEFLDRYGWQKPMAGRLPVRKMSSSLLSQTMRPNL</sequence>
<dbReference type="Pfam" id="PF12513">
    <property type="entry name" value="SUV3_C"/>
    <property type="match status" value="1"/>
</dbReference>
<dbReference type="Gene3D" id="1.20.58.1080">
    <property type="match status" value="1"/>
</dbReference>
<evidence type="ECO:0000313" key="2">
    <source>
        <dbReference type="EMBL" id="MCI01825.1"/>
    </source>
</evidence>
<keyword evidence="2" id="KW-0067">ATP-binding</keyword>
<reference evidence="2 3" key="1">
    <citation type="journal article" date="2018" name="Front. Plant Sci.">
        <title>Red Clover (Trifolium pratense) and Zigzag Clover (T. medium) - A Picture of Genomic Similarities and Differences.</title>
        <authorList>
            <person name="Dluhosova J."/>
            <person name="Istvanek J."/>
            <person name="Nedelnik J."/>
            <person name="Repkova J."/>
        </authorList>
    </citation>
    <scope>NUCLEOTIDE SEQUENCE [LARGE SCALE GENOMIC DNA]</scope>
    <source>
        <strain evidence="3">cv. 10/8</strain>
        <tissue evidence="2">Leaf</tissue>
    </source>
</reference>
<dbReference type="GO" id="GO:0004386">
    <property type="term" value="F:helicase activity"/>
    <property type="evidence" value="ECO:0007669"/>
    <property type="project" value="UniProtKB-KW"/>
</dbReference>
<proteinExistence type="predicted"/>
<keyword evidence="2" id="KW-0378">Hydrolase</keyword>
<protein>
    <submittedName>
        <fullName evidence="2">ATP-dependent RNA helicase SUPV3L1</fullName>
    </submittedName>
</protein>
<feature type="domain" description="ATP-dependent RNA helicase SUV3 C-terminal" evidence="1">
    <location>
        <begin position="1"/>
        <end position="39"/>
    </location>
</feature>